<evidence type="ECO:0000313" key="1">
    <source>
        <dbReference type="EMBL" id="KAL0438995.1"/>
    </source>
</evidence>
<comment type="caution">
    <text evidence="1">The sequence shown here is derived from an EMBL/GenBank/DDBJ whole genome shotgun (WGS) entry which is preliminary data.</text>
</comment>
<proteinExistence type="predicted"/>
<dbReference type="EMBL" id="JACGWN010000008">
    <property type="protein sequence ID" value="KAL0438995.1"/>
    <property type="molecule type" value="Genomic_DNA"/>
</dbReference>
<sequence>MLAKQLWRILMNPDSLISQLLQCKYFPGTDIFTAKILANASYAWRSLMEARDLIVAGSQWRLRRLEEQGHCDQSDGSCGRWLDVELVRALFPPHETECILAVPVHGIHEKDRLIWHYDLQGRFTVRSAYRLALSIEEAQNSRQGQGNTFVSSPSWNFLWKAKTNLGSRTASLVDGFSVSGRGGRLATPYEARTG</sequence>
<accession>A0AAW2WCJ7</accession>
<organism evidence="1">
    <name type="scientific">Sesamum latifolium</name>
    <dbReference type="NCBI Taxonomy" id="2727402"/>
    <lineage>
        <taxon>Eukaryota</taxon>
        <taxon>Viridiplantae</taxon>
        <taxon>Streptophyta</taxon>
        <taxon>Embryophyta</taxon>
        <taxon>Tracheophyta</taxon>
        <taxon>Spermatophyta</taxon>
        <taxon>Magnoliopsida</taxon>
        <taxon>eudicotyledons</taxon>
        <taxon>Gunneridae</taxon>
        <taxon>Pentapetalae</taxon>
        <taxon>asterids</taxon>
        <taxon>lamiids</taxon>
        <taxon>Lamiales</taxon>
        <taxon>Pedaliaceae</taxon>
        <taxon>Sesamum</taxon>
    </lineage>
</organism>
<protein>
    <submittedName>
        <fullName evidence="1">Mitochondrial protein</fullName>
    </submittedName>
</protein>
<name>A0AAW2WCJ7_9LAMI</name>
<reference evidence="1" key="2">
    <citation type="journal article" date="2024" name="Plant">
        <title>Genomic evolution and insights into agronomic trait innovations of Sesamum species.</title>
        <authorList>
            <person name="Miao H."/>
            <person name="Wang L."/>
            <person name="Qu L."/>
            <person name="Liu H."/>
            <person name="Sun Y."/>
            <person name="Le M."/>
            <person name="Wang Q."/>
            <person name="Wei S."/>
            <person name="Zheng Y."/>
            <person name="Lin W."/>
            <person name="Duan Y."/>
            <person name="Cao H."/>
            <person name="Xiong S."/>
            <person name="Wang X."/>
            <person name="Wei L."/>
            <person name="Li C."/>
            <person name="Ma Q."/>
            <person name="Ju M."/>
            <person name="Zhao R."/>
            <person name="Li G."/>
            <person name="Mu C."/>
            <person name="Tian Q."/>
            <person name="Mei H."/>
            <person name="Zhang T."/>
            <person name="Gao T."/>
            <person name="Zhang H."/>
        </authorList>
    </citation>
    <scope>NUCLEOTIDE SEQUENCE</scope>
    <source>
        <strain evidence="1">KEN1</strain>
    </source>
</reference>
<reference evidence="1" key="1">
    <citation type="submission" date="2020-06" db="EMBL/GenBank/DDBJ databases">
        <authorList>
            <person name="Li T."/>
            <person name="Hu X."/>
            <person name="Zhang T."/>
            <person name="Song X."/>
            <person name="Zhang H."/>
            <person name="Dai N."/>
            <person name="Sheng W."/>
            <person name="Hou X."/>
            <person name="Wei L."/>
        </authorList>
    </citation>
    <scope>NUCLEOTIDE SEQUENCE</scope>
    <source>
        <strain evidence="1">KEN1</strain>
        <tissue evidence="1">Leaf</tissue>
    </source>
</reference>
<gene>
    <name evidence="1" type="ORF">Slati_2382500</name>
</gene>
<dbReference type="AlphaFoldDB" id="A0AAW2WCJ7"/>